<dbReference type="PANTHER" id="PTHR34322">
    <property type="entry name" value="TRANSPOSASE, Y1_TNP DOMAIN-CONTAINING"/>
    <property type="match status" value="1"/>
</dbReference>
<keyword evidence="1" id="KW-1133">Transmembrane helix</keyword>
<reference evidence="3 4" key="1">
    <citation type="submission" date="2019-02" db="EMBL/GenBank/DDBJ databases">
        <title>Deep-cultivation of Planctomycetes and their phenomic and genomic characterization uncovers novel biology.</title>
        <authorList>
            <person name="Wiegand S."/>
            <person name="Jogler M."/>
            <person name="Boedeker C."/>
            <person name="Pinto D."/>
            <person name="Vollmers J."/>
            <person name="Rivas-Marin E."/>
            <person name="Kohn T."/>
            <person name="Peeters S.H."/>
            <person name="Heuer A."/>
            <person name="Rast P."/>
            <person name="Oberbeckmann S."/>
            <person name="Bunk B."/>
            <person name="Jeske O."/>
            <person name="Meyerdierks A."/>
            <person name="Storesund J.E."/>
            <person name="Kallscheuer N."/>
            <person name="Luecker S."/>
            <person name="Lage O.M."/>
            <person name="Pohl T."/>
            <person name="Merkel B.J."/>
            <person name="Hornburger P."/>
            <person name="Mueller R.-W."/>
            <person name="Bruemmer F."/>
            <person name="Labrenz M."/>
            <person name="Spormann A.M."/>
            <person name="Op den Camp H."/>
            <person name="Overmann J."/>
            <person name="Amann R."/>
            <person name="Jetten M.S.M."/>
            <person name="Mascher T."/>
            <person name="Medema M.H."/>
            <person name="Devos D.P."/>
            <person name="Kaster A.-K."/>
            <person name="Ovreas L."/>
            <person name="Rohde M."/>
            <person name="Galperin M.Y."/>
            <person name="Jogler C."/>
        </authorList>
    </citation>
    <scope>NUCLEOTIDE SEQUENCE [LARGE SCALE GENOMIC DNA]</scope>
    <source>
        <strain evidence="3 4">EC9</strain>
    </source>
</reference>
<dbReference type="PANTHER" id="PTHR34322:SF2">
    <property type="entry name" value="TRANSPOSASE IS200-LIKE DOMAIN-CONTAINING PROTEIN"/>
    <property type="match status" value="1"/>
</dbReference>
<protein>
    <recommendedName>
        <fullName evidence="2">Transposase IS200-like domain-containing protein</fullName>
    </recommendedName>
</protein>
<dbReference type="SMART" id="SM01321">
    <property type="entry name" value="Y1_Tnp"/>
    <property type="match status" value="1"/>
</dbReference>
<dbReference type="InterPro" id="IPR036515">
    <property type="entry name" value="Transposase_17_sf"/>
</dbReference>
<dbReference type="Gene3D" id="3.30.70.1290">
    <property type="entry name" value="Transposase IS200-like"/>
    <property type="match status" value="1"/>
</dbReference>
<organism evidence="3 4">
    <name type="scientific">Rosistilla ulvae</name>
    <dbReference type="NCBI Taxonomy" id="1930277"/>
    <lineage>
        <taxon>Bacteria</taxon>
        <taxon>Pseudomonadati</taxon>
        <taxon>Planctomycetota</taxon>
        <taxon>Planctomycetia</taxon>
        <taxon>Pirellulales</taxon>
        <taxon>Pirellulaceae</taxon>
        <taxon>Rosistilla</taxon>
    </lineage>
</organism>
<name>A0A517M1T5_9BACT</name>
<evidence type="ECO:0000256" key="1">
    <source>
        <dbReference type="SAM" id="Phobius"/>
    </source>
</evidence>
<dbReference type="AlphaFoldDB" id="A0A517M1T5"/>
<dbReference type="EMBL" id="CP036261">
    <property type="protein sequence ID" value="QDS88843.1"/>
    <property type="molecule type" value="Genomic_DNA"/>
</dbReference>
<feature type="domain" description="Transposase IS200-like" evidence="2">
    <location>
        <begin position="40"/>
        <end position="189"/>
    </location>
</feature>
<feature type="transmembrane region" description="Helical" evidence="1">
    <location>
        <begin position="54"/>
        <end position="73"/>
    </location>
</feature>
<sequence length="358" mass="40501">MSRKARGEVIDPDQVQIVHCIERCVRRAFLCGLDRLTGTSFEHRRGWIRNRLEFLASCFAIDCLTFAIMGNHLHLVLRSRPDVVAALSDEEVAHRWLRLFPNRRNDDGSPADPSVAEVQMIASNQKILAQRRRRLSDISWWMRCTAENIARRSNAEDGVTGHFWEGRYKAQVLLDEASVLACSAYVDLNPIRAAIAESLERSDFTGAKERIDDIVETAAEPPTLSHDWERSCKPRHSGWMSPVEINERDDPTGPDIEPSFRRASCKGFLSISLTRYLELLDWTGRKLCNEKRGSIPAELAPILRRIGLEPHAWCNLVSRFGRIFKRAAGTSESLAQEARRRGQAWIQAPGNPLIGAVP</sequence>
<dbReference type="GO" id="GO:0004803">
    <property type="term" value="F:transposase activity"/>
    <property type="evidence" value="ECO:0007669"/>
    <property type="project" value="InterPro"/>
</dbReference>
<evidence type="ECO:0000313" key="4">
    <source>
        <dbReference type="Proteomes" id="UP000319557"/>
    </source>
</evidence>
<dbReference type="KEGG" id="ruv:EC9_30380"/>
<evidence type="ECO:0000259" key="2">
    <source>
        <dbReference type="SMART" id="SM01321"/>
    </source>
</evidence>
<dbReference type="InterPro" id="IPR002686">
    <property type="entry name" value="Transposase_17"/>
</dbReference>
<evidence type="ECO:0000313" key="3">
    <source>
        <dbReference type="EMBL" id="QDS88843.1"/>
    </source>
</evidence>
<dbReference type="Proteomes" id="UP000319557">
    <property type="component" value="Chromosome"/>
</dbReference>
<keyword evidence="1" id="KW-0812">Transmembrane</keyword>
<keyword evidence="1" id="KW-0472">Membrane</keyword>
<dbReference type="GO" id="GO:0006313">
    <property type="term" value="P:DNA transposition"/>
    <property type="evidence" value="ECO:0007669"/>
    <property type="project" value="InterPro"/>
</dbReference>
<accession>A0A517M1T5</accession>
<keyword evidence="4" id="KW-1185">Reference proteome</keyword>
<proteinExistence type="predicted"/>
<dbReference type="GO" id="GO:0003677">
    <property type="term" value="F:DNA binding"/>
    <property type="evidence" value="ECO:0007669"/>
    <property type="project" value="InterPro"/>
</dbReference>
<gene>
    <name evidence="3" type="ORF">EC9_30380</name>
</gene>
<dbReference type="SUPFAM" id="SSF143422">
    <property type="entry name" value="Transposase IS200-like"/>
    <property type="match status" value="1"/>
</dbReference>